<dbReference type="HOGENOM" id="CLU_419617_0_0_11"/>
<evidence type="ECO:0000256" key="3">
    <source>
        <dbReference type="ARBA" id="ARBA00023277"/>
    </source>
</evidence>
<dbReference type="AlphaFoldDB" id="U5VZY0"/>
<evidence type="ECO:0000313" key="9">
    <source>
        <dbReference type="Proteomes" id="UP000017746"/>
    </source>
</evidence>
<keyword evidence="4" id="KW-0326">Glycosidase</keyword>
<evidence type="ECO:0000256" key="5">
    <source>
        <dbReference type="ARBA" id="ARBA00023326"/>
    </source>
</evidence>
<gene>
    <name evidence="8" type="ORF">AFR_14645</name>
</gene>
<dbReference type="KEGG" id="afs:AFR_14645"/>
<name>U5VZY0_9ACTN</name>
<organism evidence="8 9">
    <name type="scientific">Actinoplanes friuliensis DSM 7358</name>
    <dbReference type="NCBI Taxonomy" id="1246995"/>
    <lineage>
        <taxon>Bacteria</taxon>
        <taxon>Bacillati</taxon>
        <taxon>Actinomycetota</taxon>
        <taxon>Actinomycetes</taxon>
        <taxon>Micromonosporales</taxon>
        <taxon>Micromonosporaceae</taxon>
        <taxon>Actinoplanes</taxon>
    </lineage>
</organism>
<dbReference type="InterPro" id="IPR013783">
    <property type="entry name" value="Ig-like_fold"/>
</dbReference>
<dbReference type="InterPro" id="IPR014756">
    <property type="entry name" value="Ig_E-set"/>
</dbReference>
<sequence length="626" mass="66276">MVAMLTATVLAAVACDSPPPHEVVLPSREAVQPTPPAVLPEQDGALRVDQVGYVTGETKIATLLAPRDATGARVTVVGPRGETVLPPVGTRRGTWNTGFPSVHLIDLTALTRPGTYRVRVEGPVTAESPPFRIGSAGDLFGPLAGNSLVYFQAHRDGADQVAGAWRRAPAHLTDREATVYSDPGYDDDGRMVTAMEPVGGPVDVEGGWYDAGDYLKFSHTTAYALIAMLLVQRDGPAPAGLADETRHGIAWLDKMWDEDTGTLYTQVGIGSGINPGFLGDHDTWRLPQDDDRLTAEPGEARYYQRYRPVFRAAAAGAPLSPNLAGRVSAAFALAAQVEASTDPARARRHLAAAAQIFALADTSDTGDLVTAQPRSFYPEDSWADDLATGAAELVLAGQALRDPRTSEWARQGEHWAEVNTGTGRTDALNVYDLSAIADAELVKAGVSPGGLLRDLRKRLDAGVRAAGTNPFRAAAGNGGYDYASRELGYVVTAALYRGITGDDRYTDFGTTQRGVVLGANGWGTSLVVAAGTTFPRCPHDQIASLTAGPPAPGMTGAVVNGPNKAERIHELIEQRTSDACSTDSFAAYDRDDAQYTDDEQVSANTEPSIDFTATGMLAFALTARDL</sequence>
<dbReference type="eggNOG" id="COG0726">
    <property type="taxonomic scope" value="Bacteria"/>
</dbReference>
<dbReference type="Gene3D" id="2.60.40.10">
    <property type="entry name" value="Immunoglobulins"/>
    <property type="match status" value="1"/>
</dbReference>
<dbReference type="EMBL" id="CP006272">
    <property type="protein sequence ID" value="AGZ41211.1"/>
    <property type="molecule type" value="Genomic_DNA"/>
</dbReference>
<dbReference type="InterPro" id="IPR001701">
    <property type="entry name" value="Glyco_hydro_9"/>
</dbReference>
<dbReference type="PANTHER" id="PTHR22298">
    <property type="entry name" value="ENDO-1,4-BETA-GLUCANASE"/>
    <property type="match status" value="1"/>
</dbReference>
<dbReference type="GO" id="GO:0008810">
    <property type="term" value="F:cellulase activity"/>
    <property type="evidence" value="ECO:0007669"/>
    <property type="project" value="InterPro"/>
</dbReference>
<dbReference type="Pfam" id="PF02927">
    <property type="entry name" value="CelD_N"/>
    <property type="match status" value="1"/>
</dbReference>
<keyword evidence="2 8" id="KW-0378">Hydrolase</keyword>
<dbReference type="SUPFAM" id="SSF81296">
    <property type="entry name" value="E set domains"/>
    <property type="match status" value="1"/>
</dbReference>
<dbReference type="InterPro" id="IPR008928">
    <property type="entry name" value="6-hairpin_glycosidase_sf"/>
</dbReference>
<evidence type="ECO:0000256" key="4">
    <source>
        <dbReference type="ARBA" id="ARBA00023295"/>
    </source>
</evidence>
<feature type="domain" description="Cellulase Ig-like" evidence="7">
    <location>
        <begin position="43"/>
        <end position="122"/>
    </location>
</feature>
<evidence type="ECO:0000313" key="8">
    <source>
        <dbReference type="EMBL" id="AGZ41211.1"/>
    </source>
</evidence>
<keyword evidence="3" id="KW-0119">Carbohydrate metabolism</keyword>
<dbReference type="InterPro" id="IPR012341">
    <property type="entry name" value="6hp_glycosidase-like_sf"/>
</dbReference>
<dbReference type="SUPFAM" id="SSF48208">
    <property type="entry name" value="Six-hairpin glycosidases"/>
    <property type="match status" value="1"/>
</dbReference>
<keyword evidence="5" id="KW-0624">Polysaccharide degradation</keyword>
<comment type="similarity">
    <text evidence="1">Belongs to the glycosyl hydrolase 9 (cellulase E) family.</text>
</comment>
<dbReference type="Proteomes" id="UP000017746">
    <property type="component" value="Chromosome"/>
</dbReference>
<dbReference type="Pfam" id="PF00759">
    <property type="entry name" value="Glyco_hydro_9"/>
    <property type="match status" value="1"/>
</dbReference>
<dbReference type="InterPro" id="IPR004197">
    <property type="entry name" value="Cellulase_Ig-like"/>
</dbReference>
<evidence type="ECO:0000259" key="7">
    <source>
        <dbReference type="Pfam" id="PF02927"/>
    </source>
</evidence>
<accession>U5VZY0</accession>
<feature type="domain" description="Glycoside hydrolase family 9" evidence="6">
    <location>
        <begin position="143"/>
        <end position="614"/>
    </location>
</feature>
<reference evidence="8 9" key="1">
    <citation type="journal article" date="2014" name="J. Biotechnol.">
        <title>Complete genome sequence of the actinobacterium Actinoplanes friuliensis HAG 010964, producer of the lipopeptide antibiotic friulimycin.</title>
        <authorList>
            <person name="Ruckert C."/>
            <person name="Szczepanowski R."/>
            <person name="Albersmeier A."/>
            <person name="Goesmann A."/>
            <person name="Fischer N."/>
            <person name="Steinkamper A."/>
            <person name="Puhler A."/>
            <person name="Biener R."/>
            <person name="Schwartz D."/>
            <person name="Kalinowski J."/>
        </authorList>
    </citation>
    <scope>NUCLEOTIDE SEQUENCE [LARGE SCALE GENOMIC DNA]</scope>
    <source>
        <strain evidence="8 9">DSM 7358</strain>
    </source>
</reference>
<keyword evidence="9" id="KW-1185">Reference proteome</keyword>
<dbReference type="GO" id="GO:0000272">
    <property type="term" value="P:polysaccharide catabolic process"/>
    <property type="evidence" value="ECO:0007669"/>
    <property type="project" value="UniProtKB-KW"/>
</dbReference>
<evidence type="ECO:0000256" key="2">
    <source>
        <dbReference type="ARBA" id="ARBA00022801"/>
    </source>
</evidence>
<dbReference type="PATRIC" id="fig|1246995.3.peg.2974"/>
<evidence type="ECO:0000256" key="1">
    <source>
        <dbReference type="ARBA" id="ARBA00007072"/>
    </source>
</evidence>
<proteinExistence type="inferred from homology"/>
<dbReference type="Gene3D" id="1.50.10.10">
    <property type="match status" value="1"/>
</dbReference>
<evidence type="ECO:0000259" key="6">
    <source>
        <dbReference type="Pfam" id="PF00759"/>
    </source>
</evidence>
<protein>
    <submittedName>
        <fullName evidence="8">Glycoside hydrolase family protein</fullName>
    </submittedName>
</protein>
<dbReference type="CDD" id="cd02850">
    <property type="entry name" value="E_set_Cellulase_N"/>
    <property type="match status" value="1"/>
</dbReference>
<dbReference type="STRING" id="1246995.AFR_14645"/>